<reference evidence="3" key="1">
    <citation type="submission" date="2019-04" db="EMBL/GenBank/DDBJ databases">
        <title>Genome assembly of Zosterops borbonicus 15179.</title>
        <authorList>
            <person name="Leroy T."/>
            <person name="Anselmetti Y."/>
            <person name="Tilak M.-K."/>
            <person name="Nabholz B."/>
        </authorList>
    </citation>
    <scope>NUCLEOTIDE SEQUENCE</scope>
    <source>
        <strain evidence="3">HGM_15179</strain>
        <tissue evidence="3">Muscle</tissue>
    </source>
</reference>
<keyword evidence="4" id="KW-1185">Reference proteome</keyword>
<comment type="caution">
    <text evidence="3">The sequence shown here is derived from an EMBL/GenBank/DDBJ whole genome shotgun (WGS) entry which is preliminary data.</text>
</comment>
<gene>
    <name evidence="3" type="ORF">HGM15179_014846</name>
</gene>
<dbReference type="AlphaFoldDB" id="A0A8K1G666"/>
<feature type="transmembrane region" description="Helical" evidence="2">
    <location>
        <begin position="57"/>
        <end position="78"/>
    </location>
</feature>
<proteinExistence type="predicted"/>
<evidence type="ECO:0000313" key="3">
    <source>
        <dbReference type="EMBL" id="TRZ12219.1"/>
    </source>
</evidence>
<accession>A0A8K1G666</accession>
<keyword evidence="2" id="KW-0812">Transmembrane</keyword>
<evidence type="ECO:0000313" key="4">
    <source>
        <dbReference type="Proteomes" id="UP000796761"/>
    </source>
</evidence>
<sequence length="449" mass="49614">MEPLAPRSTGMRQGCDVTQVFHLQHCDTTTVSLQQDTCHHPWLSVQPRWDMDKAMSFLLPTLVLLVASTAALLAAHIWKRLGSRAGGSPLAEESPPQGPAGPGSPLYIPCGCGPACAPCVTAARELQGLVTPLWPGVSFPQDSEMWQLLWEDLEQLLERGHLPCCAFSSSSGSPWPSRSQHTRRPLMGRKTSTAGKGSVLRRARRLLRSSTLPRMSTPRKGSSIAIQTLCDPCCAPTGTWPVPAKKQVEVSWSRWCPIHGSQDTVAEPSGPTLRTLLDKRLQRQRQLPPCPGSSLELAVKDKDKEDFHTGDIYSEGLHPCQSLHEICWTPDGGAHMDRPPCCLRAVTFHRTHQIAIARKSLEIQLGARAIPAKRSQQQEVSLSRRCPVHSSWDTAAVPQENSLRAALDKRLRQEREHPLFKGALRRWLSRLRMQIMAAAGTLYSLLRAA</sequence>
<evidence type="ECO:0000256" key="1">
    <source>
        <dbReference type="SAM" id="MobiDB-lite"/>
    </source>
</evidence>
<dbReference type="EMBL" id="SWJQ01000607">
    <property type="protein sequence ID" value="TRZ12219.1"/>
    <property type="molecule type" value="Genomic_DNA"/>
</dbReference>
<dbReference type="Proteomes" id="UP000796761">
    <property type="component" value="Unassembled WGS sequence"/>
</dbReference>
<protein>
    <submittedName>
        <fullName evidence="3">Uncharacterized protein</fullName>
    </submittedName>
</protein>
<keyword evidence="2" id="KW-1133">Transmembrane helix</keyword>
<feature type="region of interest" description="Disordered" evidence="1">
    <location>
        <begin position="171"/>
        <end position="198"/>
    </location>
</feature>
<name>A0A8K1G666_9PASS</name>
<evidence type="ECO:0000256" key="2">
    <source>
        <dbReference type="SAM" id="Phobius"/>
    </source>
</evidence>
<keyword evidence="2" id="KW-0472">Membrane</keyword>
<organism evidence="3 4">
    <name type="scientific">Zosterops borbonicus</name>
    <dbReference type="NCBI Taxonomy" id="364589"/>
    <lineage>
        <taxon>Eukaryota</taxon>
        <taxon>Metazoa</taxon>
        <taxon>Chordata</taxon>
        <taxon>Craniata</taxon>
        <taxon>Vertebrata</taxon>
        <taxon>Euteleostomi</taxon>
        <taxon>Archelosauria</taxon>
        <taxon>Archosauria</taxon>
        <taxon>Dinosauria</taxon>
        <taxon>Saurischia</taxon>
        <taxon>Theropoda</taxon>
        <taxon>Coelurosauria</taxon>
        <taxon>Aves</taxon>
        <taxon>Neognathae</taxon>
        <taxon>Neoaves</taxon>
        <taxon>Telluraves</taxon>
        <taxon>Australaves</taxon>
        <taxon>Passeriformes</taxon>
        <taxon>Sylvioidea</taxon>
        <taxon>Zosteropidae</taxon>
        <taxon>Zosterops</taxon>
    </lineage>
</organism>
<dbReference type="OrthoDB" id="9219114at2759"/>